<proteinExistence type="predicted"/>
<reference evidence="1" key="1">
    <citation type="journal article" date="2023" name="G3 (Bethesda)">
        <title>Whole genome assembly and annotation of the endangered Caribbean coral Acropora cervicornis.</title>
        <authorList>
            <person name="Selwyn J.D."/>
            <person name="Vollmer S.V."/>
        </authorList>
    </citation>
    <scope>NUCLEOTIDE SEQUENCE</scope>
    <source>
        <strain evidence="1">K2</strain>
    </source>
</reference>
<accession>A0AAD9VDN1</accession>
<evidence type="ECO:0000313" key="1">
    <source>
        <dbReference type="EMBL" id="KAK2570095.1"/>
    </source>
</evidence>
<gene>
    <name evidence="1" type="ORF">P5673_004843</name>
</gene>
<organism evidence="1 2">
    <name type="scientific">Acropora cervicornis</name>
    <name type="common">Staghorn coral</name>
    <dbReference type="NCBI Taxonomy" id="6130"/>
    <lineage>
        <taxon>Eukaryota</taxon>
        <taxon>Metazoa</taxon>
        <taxon>Cnidaria</taxon>
        <taxon>Anthozoa</taxon>
        <taxon>Hexacorallia</taxon>
        <taxon>Scleractinia</taxon>
        <taxon>Astrocoeniina</taxon>
        <taxon>Acroporidae</taxon>
        <taxon>Acropora</taxon>
    </lineage>
</organism>
<keyword evidence="2" id="KW-1185">Reference proteome</keyword>
<protein>
    <submittedName>
        <fullName evidence="1">Uncharacterized protein</fullName>
    </submittedName>
</protein>
<reference evidence="1" key="2">
    <citation type="journal article" date="2023" name="Science">
        <title>Genomic signatures of disease resistance in endangered staghorn corals.</title>
        <authorList>
            <person name="Vollmer S.V."/>
            <person name="Selwyn J.D."/>
            <person name="Despard B.A."/>
            <person name="Roesel C.L."/>
        </authorList>
    </citation>
    <scope>NUCLEOTIDE SEQUENCE</scope>
    <source>
        <strain evidence="1">K2</strain>
    </source>
</reference>
<evidence type="ECO:0000313" key="2">
    <source>
        <dbReference type="Proteomes" id="UP001249851"/>
    </source>
</evidence>
<dbReference type="EMBL" id="JARQWQ010000008">
    <property type="protein sequence ID" value="KAK2570095.1"/>
    <property type="molecule type" value="Genomic_DNA"/>
</dbReference>
<name>A0AAD9VDN1_ACRCE</name>
<comment type="caution">
    <text evidence="1">The sequence shown here is derived from an EMBL/GenBank/DDBJ whole genome shotgun (WGS) entry which is preliminary data.</text>
</comment>
<dbReference type="AlphaFoldDB" id="A0AAD9VDN1"/>
<dbReference type="Proteomes" id="UP001249851">
    <property type="component" value="Unassembled WGS sequence"/>
</dbReference>
<sequence>MKGQIEVKDLSLVYYKGGPEVLTDFNWSVVSLVEQAPTRANFICQGGVNEILSRKGIKGIDKGKFKGDILHSDIFENCSDTLADLVHRYDLWLMCLINMLPCAKRSSARGHWCRDFIEENNSDQRKLFVAAKTLLNQGDQRSVFPLCGKKLKFANQIKQYFVEEMRSIPSKRNNLAFDLPIEPHVIGADVQQYCWHLVKTMFDSSYMILGKKLCSLDPMSTYVALDYLDILLPIITRIIN</sequence>